<feature type="domain" description="D-isomer specific 2-hydroxyacid dehydrogenase NAD-binding" evidence="3">
    <location>
        <begin position="106"/>
        <end position="277"/>
    </location>
</feature>
<keyword evidence="5" id="KW-1185">Reference proteome</keyword>
<dbReference type="CDD" id="cd12164">
    <property type="entry name" value="GDH_like_2"/>
    <property type="match status" value="1"/>
</dbReference>
<protein>
    <submittedName>
        <fullName evidence="4">Glyoxylate/hydroxypyruvate reductase A</fullName>
        <ecNumber evidence="4">1.1.1.79</ecNumber>
        <ecNumber evidence="4">1.1.1.81</ecNumber>
    </submittedName>
</protein>
<dbReference type="Proteomes" id="UP000540787">
    <property type="component" value="Unassembled WGS sequence"/>
</dbReference>
<dbReference type="InterPro" id="IPR006140">
    <property type="entry name" value="D-isomer_DH_NAD-bd"/>
</dbReference>
<evidence type="ECO:0000256" key="1">
    <source>
        <dbReference type="ARBA" id="ARBA00023002"/>
    </source>
</evidence>
<dbReference type="PANTHER" id="PTHR43333">
    <property type="entry name" value="2-HACID_DH_C DOMAIN-CONTAINING PROTEIN"/>
    <property type="match status" value="1"/>
</dbReference>
<dbReference type="GO" id="GO:0016618">
    <property type="term" value="F:hydroxypyruvate reductase [NAD(P)H] activity"/>
    <property type="evidence" value="ECO:0007669"/>
    <property type="project" value="UniProtKB-EC"/>
</dbReference>
<evidence type="ECO:0000259" key="3">
    <source>
        <dbReference type="Pfam" id="PF02826"/>
    </source>
</evidence>
<dbReference type="InterPro" id="IPR036291">
    <property type="entry name" value="NAD(P)-bd_dom_sf"/>
</dbReference>
<sequence>MRIVLYRGDGVSEPWEHAFASVLPGAQTVIWKEGEQLAHCDYAVLWNPAPALLAQLAQMESVKAIFLMGAGVDALLKFGDALPDVPLVRLGDAGMGVQMAEYVAHAVLRYFRRFDEYEQQARHSAWNPLPQHPKESFTIGVMGLGRLGMPVVEAMRHFGFPVRGWSRSPKDIPGVPTYAGMAQFGDFLHGTRVLVCLLPLTPETTNLLDRHNLGKLAPGAFLINVSRGAILAEPDLMTLIRSGHIAGATLDVFRHEPLPAQHPFWNEPRIALTPHISALTMRQDAVRQIVAKIDALEHGQPVDDLVDRQRGY</sequence>
<dbReference type="Pfam" id="PF02826">
    <property type="entry name" value="2-Hacid_dh_C"/>
    <property type="match status" value="1"/>
</dbReference>
<dbReference type="GO" id="GO:0051287">
    <property type="term" value="F:NAD binding"/>
    <property type="evidence" value="ECO:0007669"/>
    <property type="project" value="InterPro"/>
</dbReference>
<dbReference type="EMBL" id="JACHBX010000002">
    <property type="protein sequence ID" value="MBB6134454.1"/>
    <property type="molecule type" value="Genomic_DNA"/>
</dbReference>
<proteinExistence type="predicted"/>
<organism evidence="4 5">
    <name type="scientific">Massilia aurea</name>
    <dbReference type="NCBI Taxonomy" id="373040"/>
    <lineage>
        <taxon>Bacteria</taxon>
        <taxon>Pseudomonadati</taxon>
        <taxon>Pseudomonadota</taxon>
        <taxon>Betaproteobacteria</taxon>
        <taxon>Burkholderiales</taxon>
        <taxon>Oxalobacteraceae</taxon>
        <taxon>Telluria group</taxon>
        <taxon>Massilia</taxon>
    </lineage>
</organism>
<gene>
    <name evidence="4" type="ORF">HD842_002596</name>
</gene>
<dbReference type="PROSITE" id="PS00065">
    <property type="entry name" value="D_2_HYDROXYACID_DH_1"/>
    <property type="match status" value="1"/>
</dbReference>
<evidence type="ECO:0000313" key="4">
    <source>
        <dbReference type="EMBL" id="MBB6134454.1"/>
    </source>
</evidence>
<keyword evidence="4" id="KW-0670">Pyruvate</keyword>
<keyword evidence="2" id="KW-0520">NAD</keyword>
<dbReference type="RefSeq" id="WP_183555010.1">
    <property type="nucleotide sequence ID" value="NZ_JACHBX010000002.1"/>
</dbReference>
<dbReference type="Gene3D" id="3.40.50.720">
    <property type="entry name" value="NAD(P)-binding Rossmann-like Domain"/>
    <property type="match status" value="2"/>
</dbReference>
<dbReference type="InterPro" id="IPR029752">
    <property type="entry name" value="D-isomer_DH_CS1"/>
</dbReference>
<reference evidence="4 5" key="1">
    <citation type="submission" date="2020-08" db="EMBL/GenBank/DDBJ databases">
        <title>The Agave Microbiome: Exploring the role of microbial communities in plant adaptations to desert environments.</title>
        <authorList>
            <person name="Partida-Martinez L.P."/>
        </authorList>
    </citation>
    <scope>NUCLEOTIDE SEQUENCE [LARGE SCALE GENOMIC DNA]</scope>
    <source>
        <strain evidence="4 5">AT3.2</strain>
    </source>
</reference>
<comment type="caution">
    <text evidence="4">The sequence shown here is derived from an EMBL/GenBank/DDBJ whole genome shotgun (WGS) entry which is preliminary data.</text>
</comment>
<dbReference type="SUPFAM" id="SSF51735">
    <property type="entry name" value="NAD(P)-binding Rossmann-fold domains"/>
    <property type="match status" value="1"/>
</dbReference>
<name>A0A7W9X0X7_9BURK</name>
<dbReference type="EC" id="1.1.1.79" evidence="4"/>
<dbReference type="AlphaFoldDB" id="A0A7W9X0X7"/>
<keyword evidence="1 4" id="KW-0560">Oxidoreductase</keyword>
<dbReference type="GO" id="GO:0030267">
    <property type="term" value="F:glyoxylate reductase (NADPH) activity"/>
    <property type="evidence" value="ECO:0007669"/>
    <property type="project" value="UniProtKB-EC"/>
</dbReference>
<evidence type="ECO:0000313" key="5">
    <source>
        <dbReference type="Proteomes" id="UP000540787"/>
    </source>
</evidence>
<dbReference type="EC" id="1.1.1.81" evidence="4"/>
<accession>A0A7W9X0X7</accession>
<evidence type="ECO:0000256" key="2">
    <source>
        <dbReference type="ARBA" id="ARBA00023027"/>
    </source>
</evidence>
<dbReference type="PANTHER" id="PTHR43333:SF1">
    <property type="entry name" value="D-ISOMER SPECIFIC 2-HYDROXYACID DEHYDROGENASE NAD-BINDING DOMAIN-CONTAINING PROTEIN"/>
    <property type="match status" value="1"/>
</dbReference>